<gene>
    <name evidence="3" type="ORF">GCM10007414_35070</name>
</gene>
<dbReference type="EMBL" id="BMDY01000027">
    <property type="protein sequence ID" value="GGB18653.1"/>
    <property type="molecule type" value="Genomic_DNA"/>
</dbReference>
<dbReference type="PANTHER" id="PTHR21198">
    <property type="entry name" value="GLUTAMATE RACEMASE"/>
    <property type="match status" value="1"/>
</dbReference>
<accession>A0ABQ1I5H2</accession>
<keyword evidence="4" id="KW-1185">Reference proteome</keyword>
<comment type="caution">
    <text evidence="3">The sequence shown here is derived from an EMBL/GenBank/DDBJ whole genome shotgun (WGS) entry which is preliminary data.</text>
</comment>
<dbReference type="InterPro" id="IPR033134">
    <property type="entry name" value="Asp/Glu_racemase_AS_2"/>
</dbReference>
<evidence type="ECO:0000313" key="3">
    <source>
        <dbReference type="EMBL" id="GGB18653.1"/>
    </source>
</evidence>
<dbReference type="Proteomes" id="UP000651977">
    <property type="component" value="Unassembled WGS sequence"/>
</dbReference>
<dbReference type="Gene3D" id="3.40.50.1860">
    <property type="match status" value="2"/>
</dbReference>
<dbReference type="SUPFAM" id="SSF53681">
    <property type="entry name" value="Aspartate/glutamate racemase"/>
    <property type="match status" value="2"/>
</dbReference>
<proteinExistence type="inferred from homology"/>
<reference evidence="4" key="1">
    <citation type="journal article" date="2019" name="Int. J. Syst. Evol. Microbiol.">
        <title>The Global Catalogue of Microorganisms (GCM) 10K type strain sequencing project: providing services to taxonomists for standard genome sequencing and annotation.</title>
        <authorList>
            <consortium name="The Broad Institute Genomics Platform"/>
            <consortium name="The Broad Institute Genome Sequencing Center for Infectious Disease"/>
            <person name="Wu L."/>
            <person name="Ma J."/>
        </authorList>
    </citation>
    <scope>NUCLEOTIDE SEQUENCE [LARGE SCALE GENOMIC DNA]</scope>
    <source>
        <strain evidence="4">CGMCC 1.10131</strain>
    </source>
</reference>
<dbReference type="Pfam" id="PF01177">
    <property type="entry name" value="Asp_Glu_race"/>
    <property type="match status" value="1"/>
</dbReference>
<sequence>MKTIGMIGGMSWESTLSYYQQLNQAIKREKGGLHSAKVNLVSVDFAEIERLQHQGDWSALAKLMQQAAGSVQASGADFLLIATNTMHKVAAEVEQVIDIPLLHIGDATAQALLADGIHKVGLLGTRFTMEQDFYKQRLQLQGLDVLIPDSQGREGIHRIIYEELCQGQIKDRSRQYYVAQINQLKQLGAEAIILGCTEIGLLLKQADSDLPLYDTTVIHVQAAVAESLRA</sequence>
<dbReference type="PROSITE" id="PS00924">
    <property type="entry name" value="ASP_GLU_RACEMASE_2"/>
    <property type="match status" value="1"/>
</dbReference>
<dbReference type="InterPro" id="IPR001920">
    <property type="entry name" value="Asp/Glu_race"/>
</dbReference>
<dbReference type="InterPro" id="IPR015942">
    <property type="entry name" value="Asp/Glu/hydantoin_racemase"/>
</dbReference>
<evidence type="ECO:0000256" key="2">
    <source>
        <dbReference type="ARBA" id="ARBA00023235"/>
    </source>
</evidence>
<organism evidence="3 4">
    <name type="scientific">Agarivorans gilvus</name>
    <dbReference type="NCBI Taxonomy" id="680279"/>
    <lineage>
        <taxon>Bacteria</taxon>
        <taxon>Pseudomonadati</taxon>
        <taxon>Pseudomonadota</taxon>
        <taxon>Gammaproteobacteria</taxon>
        <taxon>Alteromonadales</taxon>
        <taxon>Alteromonadaceae</taxon>
        <taxon>Agarivorans</taxon>
    </lineage>
</organism>
<evidence type="ECO:0000313" key="4">
    <source>
        <dbReference type="Proteomes" id="UP000651977"/>
    </source>
</evidence>
<evidence type="ECO:0000256" key="1">
    <source>
        <dbReference type="ARBA" id="ARBA00007847"/>
    </source>
</evidence>
<protein>
    <submittedName>
        <fullName evidence="3">Aspartate racemase</fullName>
    </submittedName>
</protein>
<dbReference type="RefSeq" id="WP_055733337.1">
    <property type="nucleotide sequence ID" value="NZ_BMDY01000027.1"/>
</dbReference>
<dbReference type="NCBIfam" id="TIGR00035">
    <property type="entry name" value="asp_race"/>
    <property type="match status" value="1"/>
</dbReference>
<dbReference type="PANTHER" id="PTHR21198:SF7">
    <property type="entry name" value="ASPARTATE-GLUTAMATE RACEMASE FAMILY"/>
    <property type="match status" value="1"/>
</dbReference>
<dbReference type="InterPro" id="IPR004380">
    <property type="entry name" value="Asp_race"/>
</dbReference>
<comment type="similarity">
    <text evidence="1">Belongs to the aspartate/glutamate racemases family.</text>
</comment>
<keyword evidence="2" id="KW-0413">Isomerase</keyword>
<name>A0ABQ1I5H2_9ALTE</name>